<dbReference type="SUPFAM" id="SSF55781">
    <property type="entry name" value="GAF domain-like"/>
    <property type="match status" value="1"/>
</dbReference>
<name>A0A9W6UF63_9PSEU</name>
<dbReference type="PANTHER" id="PTHR33744:SF17">
    <property type="entry name" value="CONSERVED PROTEIN"/>
    <property type="match status" value="1"/>
</dbReference>
<proteinExistence type="predicted"/>
<keyword evidence="4" id="KW-1185">Reference proteome</keyword>
<evidence type="ECO:0000313" key="3">
    <source>
        <dbReference type="EMBL" id="GLL15486.1"/>
    </source>
</evidence>
<feature type="domain" description="PucR C-terminal helix-turn-helix" evidence="2">
    <location>
        <begin position="343"/>
        <end position="400"/>
    </location>
</feature>
<dbReference type="Pfam" id="PF13556">
    <property type="entry name" value="HTH_30"/>
    <property type="match status" value="1"/>
</dbReference>
<feature type="domain" description="GAF" evidence="1">
    <location>
        <begin position="86"/>
        <end position="134"/>
    </location>
</feature>
<sequence>MAETGGRRAGADLQAVVDELADELGRSVVVNDPVVRMLVTSRHFGDEDEVRVRAVLQRDAGADVARHVLDQGVARWSRAGVVPERPDLGLRARLCVPMRHRGELLGLLMVIDADGSLTDPQIRRLEEVAAAAAALLARDEESEEDRAERARLLGRLLGDDVVARGAAAAAAVSGGLVADAEQAVVTVLHAPGSARPEVATALRVVLDSAAHRHPHRSLAAPVPGGGALLQVGAQLDPAEVRGTAERMVAAAGRLLGGADGAGAGVVAGIGEIVPGLRSAFRSARQARAAARGARALPRLGPVAQWDAVGPYGFLLQLPDDVLGPALIPEPVVRLLRHRSAPRLVATTRAFLDHGGSMPRTAEALHLHRTSLYYRLERIAEITGLDLQDGGDRLLLHTGLLVADLTGSDGED</sequence>
<dbReference type="InterPro" id="IPR025736">
    <property type="entry name" value="PucR_C-HTH_dom"/>
</dbReference>
<reference evidence="3" key="2">
    <citation type="submission" date="2023-01" db="EMBL/GenBank/DDBJ databases">
        <authorList>
            <person name="Sun Q."/>
            <person name="Evtushenko L."/>
        </authorList>
    </citation>
    <scope>NUCLEOTIDE SEQUENCE</scope>
    <source>
        <strain evidence="3">VKM Ac-1069</strain>
    </source>
</reference>
<gene>
    <name evidence="3" type="ORF">GCM10017577_66370</name>
</gene>
<dbReference type="InterPro" id="IPR003018">
    <property type="entry name" value="GAF"/>
</dbReference>
<dbReference type="AlphaFoldDB" id="A0A9W6UF63"/>
<dbReference type="Pfam" id="PF01590">
    <property type="entry name" value="GAF"/>
    <property type="match status" value="1"/>
</dbReference>
<evidence type="ECO:0000259" key="2">
    <source>
        <dbReference type="Pfam" id="PF13556"/>
    </source>
</evidence>
<evidence type="ECO:0000259" key="1">
    <source>
        <dbReference type="Pfam" id="PF01590"/>
    </source>
</evidence>
<evidence type="ECO:0000313" key="4">
    <source>
        <dbReference type="Proteomes" id="UP001143463"/>
    </source>
</evidence>
<dbReference type="Gene3D" id="3.30.450.40">
    <property type="match status" value="1"/>
</dbReference>
<dbReference type="EMBL" id="BSFQ01000048">
    <property type="protein sequence ID" value="GLL15486.1"/>
    <property type="molecule type" value="Genomic_DNA"/>
</dbReference>
<protein>
    <submittedName>
        <fullName evidence="3">Transcriptional regulator</fullName>
    </submittedName>
</protein>
<dbReference type="Gene3D" id="1.10.10.2840">
    <property type="entry name" value="PucR C-terminal helix-turn-helix domain"/>
    <property type="match status" value="1"/>
</dbReference>
<dbReference type="PANTHER" id="PTHR33744">
    <property type="entry name" value="CARBOHYDRATE DIACID REGULATOR"/>
    <property type="match status" value="1"/>
</dbReference>
<reference evidence="3" key="1">
    <citation type="journal article" date="2014" name="Int. J. Syst. Evol. Microbiol.">
        <title>Complete genome sequence of Corynebacterium casei LMG S-19264T (=DSM 44701T), isolated from a smear-ripened cheese.</title>
        <authorList>
            <consortium name="US DOE Joint Genome Institute (JGI-PGF)"/>
            <person name="Walter F."/>
            <person name="Albersmeier A."/>
            <person name="Kalinowski J."/>
            <person name="Ruckert C."/>
        </authorList>
    </citation>
    <scope>NUCLEOTIDE SEQUENCE</scope>
    <source>
        <strain evidence="3">VKM Ac-1069</strain>
    </source>
</reference>
<comment type="caution">
    <text evidence="3">The sequence shown here is derived from an EMBL/GenBank/DDBJ whole genome shotgun (WGS) entry which is preliminary data.</text>
</comment>
<dbReference type="RefSeq" id="WP_037052755.1">
    <property type="nucleotide sequence ID" value="NZ_BAAAUZ010000062.1"/>
</dbReference>
<dbReference type="InterPro" id="IPR042070">
    <property type="entry name" value="PucR_C-HTH_sf"/>
</dbReference>
<accession>A0A9W6UF63</accession>
<organism evidence="3 4">
    <name type="scientific">Pseudonocardia halophobica</name>
    <dbReference type="NCBI Taxonomy" id="29401"/>
    <lineage>
        <taxon>Bacteria</taxon>
        <taxon>Bacillati</taxon>
        <taxon>Actinomycetota</taxon>
        <taxon>Actinomycetes</taxon>
        <taxon>Pseudonocardiales</taxon>
        <taxon>Pseudonocardiaceae</taxon>
        <taxon>Pseudonocardia</taxon>
    </lineage>
</organism>
<dbReference type="Proteomes" id="UP001143463">
    <property type="component" value="Unassembled WGS sequence"/>
</dbReference>
<dbReference type="InterPro" id="IPR051448">
    <property type="entry name" value="CdaR-like_regulators"/>
</dbReference>
<dbReference type="InterPro" id="IPR029016">
    <property type="entry name" value="GAF-like_dom_sf"/>
</dbReference>